<keyword evidence="1" id="KW-0238">DNA-binding</keyword>
<protein>
    <submittedName>
        <fullName evidence="3">Helix-turn-helix domain-containing protein</fullName>
    </submittedName>
</protein>
<evidence type="ECO:0000313" key="4">
    <source>
        <dbReference type="Proteomes" id="UP001597216"/>
    </source>
</evidence>
<sequence length="76" mass="8415">MDWNRVVGRNVRRLRLARKLTQEDLAGEAGLAMRHLGRIERGTSSPTVAILGRLAEAMEVQPGAFFADEHNDDDGV</sequence>
<dbReference type="InterPro" id="IPR010982">
    <property type="entry name" value="Lambda_DNA-bd_dom_sf"/>
</dbReference>
<proteinExistence type="predicted"/>
<comment type="caution">
    <text evidence="3">The sequence shown here is derived from an EMBL/GenBank/DDBJ whole genome shotgun (WGS) entry which is preliminary data.</text>
</comment>
<dbReference type="SUPFAM" id="SSF47413">
    <property type="entry name" value="lambda repressor-like DNA-binding domains"/>
    <property type="match status" value="1"/>
</dbReference>
<gene>
    <name evidence="3" type="ORF">ACFQ27_10405</name>
</gene>
<feature type="domain" description="HTH cro/C1-type" evidence="2">
    <location>
        <begin position="11"/>
        <end position="65"/>
    </location>
</feature>
<dbReference type="Gene3D" id="1.10.260.40">
    <property type="entry name" value="lambda repressor-like DNA-binding domains"/>
    <property type="match status" value="1"/>
</dbReference>
<name>A0ABW3T3X1_9CAUL</name>
<keyword evidence="4" id="KW-1185">Reference proteome</keyword>
<evidence type="ECO:0000313" key="3">
    <source>
        <dbReference type="EMBL" id="MFD1190991.1"/>
    </source>
</evidence>
<evidence type="ECO:0000256" key="1">
    <source>
        <dbReference type="ARBA" id="ARBA00023125"/>
    </source>
</evidence>
<dbReference type="PANTHER" id="PTHR46797:SF1">
    <property type="entry name" value="METHYLPHOSPHONATE SYNTHASE"/>
    <property type="match status" value="1"/>
</dbReference>
<accession>A0ABW3T3X1</accession>
<dbReference type="InterPro" id="IPR050807">
    <property type="entry name" value="TransReg_Diox_bact_type"/>
</dbReference>
<dbReference type="Pfam" id="PF01381">
    <property type="entry name" value="HTH_3"/>
    <property type="match status" value="1"/>
</dbReference>
<dbReference type="PANTHER" id="PTHR46797">
    <property type="entry name" value="HTH-TYPE TRANSCRIPTIONAL REGULATOR"/>
    <property type="match status" value="1"/>
</dbReference>
<evidence type="ECO:0000259" key="2">
    <source>
        <dbReference type="PROSITE" id="PS50943"/>
    </source>
</evidence>
<dbReference type="CDD" id="cd00093">
    <property type="entry name" value="HTH_XRE"/>
    <property type="match status" value="1"/>
</dbReference>
<organism evidence="3 4">
    <name type="scientific">Phenylobacterium conjunctum</name>
    <dbReference type="NCBI Taxonomy" id="1298959"/>
    <lineage>
        <taxon>Bacteria</taxon>
        <taxon>Pseudomonadati</taxon>
        <taxon>Pseudomonadota</taxon>
        <taxon>Alphaproteobacteria</taxon>
        <taxon>Caulobacterales</taxon>
        <taxon>Caulobacteraceae</taxon>
        <taxon>Phenylobacterium</taxon>
    </lineage>
</organism>
<dbReference type="Proteomes" id="UP001597216">
    <property type="component" value="Unassembled WGS sequence"/>
</dbReference>
<dbReference type="RefSeq" id="WP_377353538.1">
    <property type="nucleotide sequence ID" value="NZ_JBHTLQ010000020.1"/>
</dbReference>
<dbReference type="InterPro" id="IPR001387">
    <property type="entry name" value="Cro/C1-type_HTH"/>
</dbReference>
<dbReference type="SMART" id="SM00530">
    <property type="entry name" value="HTH_XRE"/>
    <property type="match status" value="1"/>
</dbReference>
<dbReference type="PROSITE" id="PS50943">
    <property type="entry name" value="HTH_CROC1"/>
    <property type="match status" value="1"/>
</dbReference>
<dbReference type="EMBL" id="JBHTLQ010000020">
    <property type="protein sequence ID" value="MFD1190991.1"/>
    <property type="molecule type" value="Genomic_DNA"/>
</dbReference>
<reference evidence="4" key="1">
    <citation type="journal article" date="2019" name="Int. J. Syst. Evol. Microbiol.">
        <title>The Global Catalogue of Microorganisms (GCM) 10K type strain sequencing project: providing services to taxonomists for standard genome sequencing and annotation.</title>
        <authorList>
            <consortium name="The Broad Institute Genomics Platform"/>
            <consortium name="The Broad Institute Genome Sequencing Center for Infectious Disease"/>
            <person name="Wu L."/>
            <person name="Ma J."/>
        </authorList>
    </citation>
    <scope>NUCLEOTIDE SEQUENCE [LARGE SCALE GENOMIC DNA]</scope>
    <source>
        <strain evidence="4">CCUG 55074</strain>
    </source>
</reference>